<feature type="transmembrane region" description="Helical" evidence="6">
    <location>
        <begin position="165"/>
        <end position="189"/>
    </location>
</feature>
<keyword evidence="2" id="KW-1003">Cell membrane</keyword>
<evidence type="ECO:0000256" key="4">
    <source>
        <dbReference type="ARBA" id="ARBA00022989"/>
    </source>
</evidence>
<dbReference type="RefSeq" id="WP_134207887.1">
    <property type="nucleotide sequence ID" value="NZ_CP038015.1"/>
</dbReference>
<keyword evidence="8" id="KW-1185">Reference proteome</keyword>
<dbReference type="GO" id="GO:0005886">
    <property type="term" value="C:plasma membrane"/>
    <property type="evidence" value="ECO:0007669"/>
    <property type="project" value="UniProtKB-SubCell"/>
</dbReference>
<dbReference type="AlphaFoldDB" id="A0A4P6ZU81"/>
<feature type="transmembrane region" description="Helical" evidence="6">
    <location>
        <begin position="126"/>
        <end position="145"/>
    </location>
</feature>
<proteinExistence type="predicted"/>
<dbReference type="KEGG" id="panc:E2636_00065"/>
<name>A0A4P6ZU81_9BACL</name>
<dbReference type="InterPro" id="IPR017039">
    <property type="entry name" value="Virul_fac_BrkB"/>
</dbReference>
<protein>
    <submittedName>
        <fullName evidence="7">YihY/virulence factor BrkB family protein</fullName>
    </submittedName>
</protein>
<evidence type="ECO:0000313" key="7">
    <source>
        <dbReference type="EMBL" id="QBP39644.1"/>
    </source>
</evidence>
<evidence type="ECO:0000256" key="2">
    <source>
        <dbReference type="ARBA" id="ARBA00022475"/>
    </source>
</evidence>
<feature type="transmembrane region" description="Helical" evidence="6">
    <location>
        <begin position="83"/>
        <end position="106"/>
    </location>
</feature>
<dbReference type="OrthoDB" id="9775903at2"/>
<dbReference type="NCBIfam" id="TIGR00765">
    <property type="entry name" value="yihY_not_rbn"/>
    <property type="match status" value="1"/>
</dbReference>
<gene>
    <name evidence="7" type="ORF">E2636_00065</name>
</gene>
<accession>A0A4P6ZU81</accession>
<dbReference type="Pfam" id="PF03631">
    <property type="entry name" value="Virul_fac_BrkB"/>
    <property type="match status" value="1"/>
</dbReference>
<sequence>MELVKNVFVRFFKERFFDEAAQTAYYLLLSIFPFLIFILSLISFFPIDPQQILDFLKPFAPGDSFALIEDNVTNILASDKGRVLSVSLLSAFWVSSMAVQALARALNGANGIKSTLPFWKGLLRDLGVTLLFMMLVPLSLFLPFIESGLHWLVSYSGSVDAWHGWIYIWPVVRWGLGSIFLFFFFLLFYKIIPNEKLTLSEVWPGALFSAVGWQVVSLVFANYVSNVNYTRLYGQLSGIIVLVLWFYLTAVVILLSGLLIAEVRKIRRSIKRAV</sequence>
<evidence type="ECO:0000256" key="6">
    <source>
        <dbReference type="SAM" id="Phobius"/>
    </source>
</evidence>
<dbReference type="Proteomes" id="UP000294292">
    <property type="component" value="Chromosome"/>
</dbReference>
<evidence type="ECO:0000256" key="3">
    <source>
        <dbReference type="ARBA" id="ARBA00022692"/>
    </source>
</evidence>
<dbReference type="PANTHER" id="PTHR30213">
    <property type="entry name" value="INNER MEMBRANE PROTEIN YHJD"/>
    <property type="match status" value="1"/>
</dbReference>
<evidence type="ECO:0000256" key="5">
    <source>
        <dbReference type="ARBA" id="ARBA00023136"/>
    </source>
</evidence>
<dbReference type="PIRSF" id="PIRSF035875">
    <property type="entry name" value="RNase_BN"/>
    <property type="match status" value="1"/>
</dbReference>
<dbReference type="EMBL" id="CP038015">
    <property type="protein sequence ID" value="QBP39644.1"/>
    <property type="molecule type" value="Genomic_DNA"/>
</dbReference>
<feature type="transmembrane region" description="Helical" evidence="6">
    <location>
        <begin position="25"/>
        <end position="47"/>
    </location>
</feature>
<dbReference type="PANTHER" id="PTHR30213:SF0">
    <property type="entry name" value="UPF0761 MEMBRANE PROTEIN YIHY"/>
    <property type="match status" value="1"/>
</dbReference>
<keyword evidence="4 6" id="KW-1133">Transmembrane helix</keyword>
<organism evidence="7 8">
    <name type="scientific">Paenisporosarcina antarctica</name>
    <dbReference type="NCBI Taxonomy" id="417367"/>
    <lineage>
        <taxon>Bacteria</taxon>
        <taxon>Bacillati</taxon>
        <taxon>Bacillota</taxon>
        <taxon>Bacilli</taxon>
        <taxon>Bacillales</taxon>
        <taxon>Caryophanaceae</taxon>
        <taxon>Paenisporosarcina</taxon>
    </lineage>
</organism>
<evidence type="ECO:0000313" key="8">
    <source>
        <dbReference type="Proteomes" id="UP000294292"/>
    </source>
</evidence>
<reference evidence="7 8" key="1">
    <citation type="submission" date="2019-03" db="EMBL/GenBank/DDBJ databases">
        <title>Complete genome sequence of Paenisporosarcina antarctica CGMCC 1.6503T.</title>
        <authorList>
            <person name="Rong J.-C."/>
            <person name="Chi N.-Y."/>
            <person name="Zhang Q.-F."/>
        </authorList>
    </citation>
    <scope>NUCLEOTIDE SEQUENCE [LARGE SCALE GENOMIC DNA]</scope>
    <source>
        <strain evidence="7 8">CGMCC 1.6503</strain>
    </source>
</reference>
<comment type="subcellular location">
    <subcellularLocation>
        <location evidence="1">Cell membrane</location>
        <topology evidence="1">Multi-pass membrane protein</topology>
    </subcellularLocation>
</comment>
<feature type="transmembrane region" description="Helical" evidence="6">
    <location>
        <begin position="201"/>
        <end position="224"/>
    </location>
</feature>
<keyword evidence="3 6" id="KW-0812">Transmembrane</keyword>
<evidence type="ECO:0000256" key="1">
    <source>
        <dbReference type="ARBA" id="ARBA00004651"/>
    </source>
</evidence>
<feature type="transmembrane region" description="Helical" evidence="6">
    <location>
        <begin position="236"/>
        <end position="261"/>
    </location>
</feature>
<keyword evidence="5 6" id="KW-0472">Membrane</keyword>